<dbReference type="OrthoDB" id="79760at2759"/>
<keyword evidence="3" id="KW-1185">Reference proteome</keyword>
<evidence type="ECO:0000256" key="1">
    <source>
        <dbReference type="SAM" id="MobiDB-lite"/>
    </source>
</evidence>
<reference evidence="2" key="1">
    <citation type="submission" date="2023-04" db="EMBL/GenBank/DDBJ databases">
        <title>Phytophthora lilii NBRC 32176.</title>
        <authorList>
            <person name="Ichikawa N."/>
            <person name="Sato H."/>
            <person name="Tonouchi N."/>
        </authorList>
    </citation>
    <scope>NUCLEOTIDE SEQUENCE</scope>
    <source>
        <strain evidence="2">NBRC 32176</strain>
    </source>
</reference>
<feature type="compositionally biased region" description="Basic and acidic residues" evidence="1">
    <location>
        <begin position="556"/>
        <end position="565"/>
    </location>
</feature>
<feature type="compositionally biased region" description="Low complexity" evidence="1">
    <location>
        <begin position="541"/>
        <end position="555"/>
    </location>
</feature>
<feature type="compositionally biased region" description="Polar residues" evidence="1">
    <location>
        <begin position="596"/>
        <end position="617"/>
    </location>
</feature>
<feature type="region of interest" description="Disordered" evidence="1">
    <location>
        <begin position="121"/>
        <end position="152"/>
    </location>
</feature>
<sequence length="695" mass="74978">MSGMQRFLRLSAAEAEAAMKPRLVDGKWKQPLISGRKVAMVKKHAARNGLVGTWEEGKGGWLETWDRAQKHHVMRPLKGHKNQRNEFERCVNGLLGLDDERGSWTDVLLLCVCVQRQEGAGGAGGDAQQDRGTQEGCQAGQAAQGTGQVAQRDGPVLDVEQKQMQTGAGGTKQAIRTLFALVQIGCSSTRFPSLSGDNVVTDALEQGQQHPGPINKNADQALALSAAHSEVTSEPRVQETSRAGGYTKLTSTDHPETPDNQNDVMDISVSQTDSPFSGVPSDYTGDSLESQAELADDDTKSEPVSSSMAQEPASGATTVISSSSEPSRSGQRSPSEIADLISRMKQSQDLSSGTLSFPPEQPVDAEQTPNPSIEAVETPLEVQPAVVESKADYHFDYTQLGDSYTGQKFFGNSPYGQFALHGGKPSFFSNKGLAESDDVLPTGQFSVVTYRLHQDFVEIKVNGGAWSGTPPAEGEGALRITVNDVVSLGNSKSTCDTNAFQGRIAEVLVYDDVLNDEKIDTVEKYIHGKWWGQKSFPVTAPPEATVAAPEPASEVPPKELADDKSTATPIDRAPKDTSVTAAVEQAQAVVELQQTFNAETSPPNDNVHGATQDTTTAAPKGEAEATPAPKFDPRVNIFEWVPPSESDPAKAEQWTRTVKEKVDYIRNFQLGGDVLRVMIRQHHDELVALREQLFD</sequence>
<accession>A0A9W6X0Y3</accession>
<feature type="compositionally biased region" description="Polar residues" evidence="1">
    <location>
        <begin position="344"/>
        <end position="355"/>
    </location>
</feature>
<dbReference type="Gene3D" id="2.60.120.200">
    <property type="match status" value="1"/>
</dbReference>
<evidence type="ECO:0000313" key="2">
    <source>
        <dbReference type="EMBL" id="GMF26098.1"/>
    </source>
</evidence>
<feature type="compositionally biased region" description="Low complexity" evidence="1">
    <location>
        <begin position="134"/>
        <end position="151"/>
    </location>
</feature>
<dbReference type="AlphaFoldDB" id="A0A9W6X0Y3"/>
<organism evidence="2 3">
    <name type="scientific">Phytophthora lilii</name>
    <dbReference type="NCBI Taxonomy" id="2077276"/>
    <lineage>
        <taxon>Eukaryota</taxon>
        <taxon>Sar</taxon>
        <taxon>Stramenopiles</taxon>
        <taxon>Oomycota</taxon>
        <taxon>Peronosporomycetes</taxon>
        <taxon>Peronosporales</taxon>
        <taxon>Peronosporaceae</taxon>
        <taxon>Phytophthora</taxon>
    </lineage>
</organism>
<evidence type="ECO:0000313" key="3">
    <source>
        <dbReference type="Proteomes" id="UP001165083"/>
    </source>
</evidence>
<dbReference type="SUPFAM" id="SSF49899">
    <property type="entry name" value="Concanavalin A-like lectins/glucanases"/>
    <property type="match status" value="1"/>
</dbReference>
<protein>
    <submittedName>
        <fullName evidence="2">Unnamed protein product</fullName>
    </submittedName>
</protein>
<comment type="caution">
    <text evidence="2">The sequence shown here is derived from an EMBL/GenBank/DDBJ whole genome shotgun (WGS) entry which is preliminary data.</text>
</comment>
<feature type="region of interest" description="Disordered" evidence="1">
    <location>
        <begin position="226"/>
        <end position="369"/>
    </location>
</feature>
<name>A0A9W6X0Y3_9STRA</name>
<gene>
    <name evidence="2" type="ORF">Plil01_001083500</name>
</gene>
<feature type="compositionally biased region" description="Polar residues" evidence="1">
    <location>
        <begin position="258"/>
        <end position="275"/>
    </location>
</feature>
<feature type="compositionally biased region" description="Polar residues" evidence="1">
    <location>
        <begin position="302"/>
        <end position="320"/>
    </location>
</feature>
<feature type="region of interest" description="Disordered" evidence="1">
    <location>
        <begin position="596"/>
        <end position="633"/>
    </location>
</feature>
<proteinExistence type="predicted"/>
<feature type="compositionally biased region" description="Low complexity" evidence="1">
    <location>
        <begin position="321"/>
        <end position="336"/>
    </location>
</feature>
<dbReference type="InterPro" id="IPR013320">
    <property type="entry name" value="ConA-like_dom_sf"/>
</dbReference>
<feature type="region of interest" description="Disordered" evidence="1">
    <location>
        <begin position="541"/>
        <end position="575"/>
    </location>
</feature>
<dbReference type="Proteomes" id="UP001165083">
    <property type="component" value="Unassembled WGS sequence"/>
</dbReference>
<dbReference type="EMBL" id="BSXW01000585">
    <property type="protein sequence ID" value="GMF26098.1"/>
    <property type="molecule type" value="Genomic_DNA"/>
</dbReference>